<proteinExistence type="predicted"/>
<comment type="caution">
    <text evidence="3">The sequence shown here is derived from an EMBL/GenBank/DDBJ whole genome shotgun (WGS) entry which is preliminary data.</text>
</comment>
<name>A0A9D2BFD1_9BACT</name>
<protein>
    <submittedName>
        <fullName evidence="3">Outer membrane beta-barrel protein</fullName>
    </submittedName>
</protein>
<gene>
    <name evidence="3" type="ORF">H9977_05735</name>
</gene>
<dbReference type="EMBL" id="DXEL01000043">
    <property type="protein sequence ID" value="HIX74515.1"/>
    <property type="molecule type" value="Genomic_DNA"/>
</dbReference>
<evidence type="ECO:0000256" key="1">
    <source>
        <dbReference type="ARBA" id="ARBA00022729"/>
    </source>
</evidence>
<sequence>MDITIKNSWRALRLASLLIVLSVFGFQGRAQHLPDELHFNLDWQVNAPIGTDFADQLSGWGMSFEFGYEVAGPWSLGAFASFHTNHQYVERQTIHLSPTEALTTDQQHSAFQVPFGALVSYSLYDNGYVQPYVTAKLGAMYQQNTTYFNTAGYYERPWGFYVSPEIGVNIHPLKYSRFGFHVAAYYSYGTNETGLLNYAESGRSNLGFRLGICF</sequence>
<reference evidence="3" key="2">
    <citation type="submission" date="2021-04" db="EMBL/GenBank/DDBJ databases">
        <authorList>
            <person name="Gilroy R."/>
        </authorList>
    </citation>
    <scope>NUCLEOTIDE SEQUENCE</scope>
    <source>
        <strain evidence="3">ChiGjej6B6-14162</strain>
    </source>
</reference>
<keyword evidence="1" id="KW-0732">Signal</keyword>
<evidence type="ECO:0000259" key="2">
    <source>
        <dbReference type="Pfam" id="PF13505"/>
    </source>
</evidence>
<feature type="domain" description="Outer membrane protein beta-barrel" evidence="2">
    <location>
        <begin position="37"/>
        <end position="193"/>
    </location>
</feature>
<dbReference type="Pfam" id="PF13505">
    <property type="entry name" value="OMP_b-brl"/>
    <property type="match status" value="1"/>
</dbReference>
<reference evidence="3" key="1">
    <citation type="journal article" date="2021" name="PeerJ">
        <title>Extensive microbial diversity within the chicken gut microbiome revealed by metagenomics and culture.</title>
        <authorList>
            <person name="Gilroy R."/>
            <person name="Ravi A."/>
            <person name="Getino M."/>
            <person name="Pursley I."/>
            <person name="Horton D.L."/>
            <person name="Alikhan N.F."/>
            <person name="Baker D."/>
            <person name="Gharbi K."/>
            <person name="Hall N."/>
            <person name="Watson M."/>
            <person name="Adriaenssens E.M."/>
            <person name="Foster-Nyarko E."/>
            <person name="Jarju S."/>
            <person name="Secka A."/>
            <person name="Antonio M."/>
            <person name="Oren A."/>
            <person name="Chaudhuri R.R."/>
            <person name="La Ragione R."/>
            <person name="Hildebrand F."/>
            <person name="Pallen M.J."/>
        </authorList>
    </citation>
    <scope>NUCLEOTIDE SEQUENCE</scope>
    <source>
        <strain evidence="3">ChiGjej6B6-14162</strain>
    </source>
</reference>
<accession>A0A9D2BFD1</accession>
<organism evidence="3 4">
    <name type="scientific">Candidatus Parabacteroides intestinipullorum</name>
    <dbReference type="NCBI Taxonomy" id="2838723"/>
    <lineage>
        <taxon>Bacteria</taxon>
        <taxon>Pseudomonadati</taxon>
        <taxon>Bacteroidota</taxon>
        <taxon>Bacteroidia</taxon>
        <taxon>Bacteroidales</taxon>
        <taxon>Tannerellaceae</taxon>
        <taxon>Parabacteroides</taxon>
    </lineage>
</organism>
<dbReference type="AlphaFoldDB" id="A0A9D2BFD1"/>
<dbReference type="InterPro" id="IPR027385">
    <property type="entry name" value="Beta-barrel_OMP"/>
</dbReference>
<evidence type="ECO:0000313" key="3">
    <source>
        <dbReference type="EMBL" id="HIX74515.1"/>
    </source>
</evidence>
<evidence type="ECO:0000313" key="4">
    <source>
        <dbReference type="Proteomes" id="UP000886740"/>
    </source>
</evidence>
<dbReference type="Proteomes" id="UP000886740">
    <property type="component" value="Unassembled WGS sequence"/>
</dbReference>